<evidence type="ECO:0000313" key="3">
    <source>
        <dbReference type="Proteomes" id="UP000009328"/>
    </source>
</evidence>
<dbReference type="STRING" id="1206466.K0KH31"/>
<name>K0KH31_WICCF</name>
<evidence type="ECO:0000256" key="1">
    <source>
        <dbReference type="SAM" id="MobiDB-lite"/>
    </source>
</evidence>
<organism evidence="2 3">
    <name type="scientific">Wickerhamomyces ciferrii (strain ATCC 14091 / BCRC 22168 / CBS 111 / JCM 3599 / NBRC 0793 / NRRL Y-1031 F-60-10)</name>
    <name type="common">Yeast</name>
    <name type="synonym">Pichia ciferrii</name>
    <dbReference type="NCBI Taxonomy" id="1206466"/>
    <lineage>
        <taxon>Eukaryota</taxon>
        <taxon>Fungi</taxon>
        <taxon>Dikarya</taxon>
        <taxon>Ascomycota</taxon>
        <taxon>Saccharomycotina</taxon>
        <taxon>Saccharomycetes</taxon>
        <taxon>Phaffomycetales</taxon>
        <taxon>Wickerhamomycetaceae</taxon>
        <taxon>Wickerhamomyces</taxon>
    </lineage>
</organism>
<feature type="compositionally biased region" description="Polar residues" evidence="1">
    <location>
        <begin position="212"/>
        <end position="236"/>
    </location>
</feature>
<sequence>MLSFDYAPQFYSSPFEPRYVSRSSPQSFGLGSDFFTPSRSSYHCQSPRRIVRSRSCHHPFERFQERPRFGQRFRAANGGYDFNDLLNQMIQEHHDDEEDFEVERKPEVGYKVLRSKNQYQIHIHKNNNEYNHYSISYKVIDGFAMIHVESEKDEFKKVFKFKQNDVDVMNVKWELAGNVLKIIIPRVPADEFVVRPQVKKVFAPVRDESRRSVSPSPKPQQIQEQVPKQAAKQPSESKPKARVISIPIDYEDSETETAVTTPRSSRSNSFSETDSISTRSRSNSEAELSSDEHEPLHKLPKLKRRVSIEEVEDESLHL</sequence>
<dbReference type="AlphaFoldDB" id="K0KH31"/>
<feature type="region of interest" description="Disordered" evidence="1">
    <location>
        <begin position="205"/>
        <end position="318"/>
    </location>
</feature>
<keyword evidence="2" id="KW-0808">Transferase</keyword>
<keyword evidence="3" id="KW-1185">Reference proteome</keyword>
<protein>
    <submittedName>
        <fullName evidence="2">Titin</fullName>
        <ecNumber evidence="2">2.7.11.1</ecNumber>
    </submittedName>
</protein>
<proteinExistence type="predicted"/>
<dbReference type="Proteomes" id="UP000009328">
    <property type="component" value="Unassembled WGS sequence"/>
</dbReference>
<dbReference type="EMBL" id="CAIF01000020">
    <property type="protein sequence ID" value="CCH41492.1"/>
    <property type="molecule type" value="Genomic_DNA"/>
</dbReference>
<dbReference type="EC" id="2.7.11.1" evidence="2"/>
<accession>K0KH31</accession>
<dbReference type="eggNOG" id="ENOG502S0RT">
    <property type="taxonomic scope" value="Eukaryota"/>
</dbReference>
<gene>
    <name evidence="2" type="ORF">BN7_1033</name>
</gene>
<comment type="caution">
    <text evidence="2">The sequence shown here is derived from an EMBL/GenBank/DDBJ whole genome shotgun (WGS) entry which is preliminary data.</text>
</comment>
<reference evidence="2 3" key="1">
    <citation type="journal article" date="2012" name="Eukaryot. Cell">
        <title>Draft genome sequence of Wickerhamomyces ciferrii NRRL Y-1031 F-60-10.</title>
        <authorList>
            <person name="Schneider J."/>
            <person name="Andrea H."/>
            <person name="Blom J."/>
            <person name="Jaenicke S."/>
            <person name="Ruckert C."/>
            <person name="Schorsch C."/>
            <person name="Szczepanowski R."/>
            <person name="Farwick M."/>
            <person name="Goesmann A."/>
            <person name="Puhler A."/>
            <person name="Schaffer S."/>
            <person name="Tauch A."/>
            <person name="Kohler T."/>
            <person name="Brinkrolf K."/>
        </authorList>
    </citation>
    <scope>NUCLEOTIDE SEQUENCE [LARGE SCALE GENOMIC DNA]</scope>
    <source>
        <strain evidence="3">ATCC 14091 / BCRC 22168 / CBS 111 / JCM 3599 / NBRC 0793 / NRRL Y-1031 F-60-10</strain>
    </source>
</reference>
<dbReference type="InParanoid" id="K0KH31"/>
<feature type="compositionally biased region" description="Polar residues" evidence="1">
    <location>
        <begin position="256"/>
        <end position="287"/>
    </location>
</feature>
<dbReference type="HOGENOM" id="CLU_874943_0_0_1"/>
<evidence type="ECO:0000313" key="2">
    <source>
        <dbReference type="EMBL" id="CCH41492.1"/>
    </source>
</evidence>
<feature type="compositionally biased region" description="Acidic residues" evidence="1">
    <location>
        <begin position="309"/>
        <end position="318"/>
    </location>
</feature>
<dbReference type="GO" id="GO:0004674">
    <property type="term" value="F:protein serine/threonine kinase activity"/>
    <property type="evidence" value="ECO:0007669"/>
    <property type="project" value="UniProtKB-EC"/>
</dbReference>